<dbReference type="PROSITE" id="PS50005">
    <property type="entry name" value="TPR"/>
    <property type="match status" value="4"/>
</dbReference>
<keyword evidence="1" id="KW-0802">TPR repeat</keyword>
<feature type="region of interest" description="Disordered" evidence="3">
    <location>
        <begin position="1254"/>
        <end position="1273"/>
    </location>
</feature>
<dbReference type="Gene3D" id="1.25.40.10">
    <property type="entry name" value="Tetratricopeptide repeat domain"/>
    <property type="match status" value="6"/>
</dbReference>
<dbReference type="PANTHER" id="PTHR12558">
    <property type="entry name" value="CELL DIVISION CYCLE 16,23,27"/>
    <property type="match status" value="1"/>
</dbReference>
<evidence type="ECO:0000256" key="2">
    <source>
        <dbReference type="SAM" id="Coils"/>
    </source>
</evidence>
<dbReference type="Pfam" id="PF13176">
    <property type="entry name" value="TPR_7"/>
    <property type="match status" value="1"/>
</dbReference>
<evidence type="ECO:0000256" key="3">
    <source>
        <dbReference type="SAM" id="MobiDB-lite"/>
    </source>
</evidence>
<comment type="caution">
    <text evidence="5">The sequence shown here is derived from an EMBL/GenBank/DDBJ whole genome shotgun (WGS) entry which is preliminary data.</text>
</comment>
<evidence type="ECO:0000313" key="5">
    <source>
        <dbReference type="EMBL" id="MBC2602836.1"/>
    </source>
</evidence>
<feature type="repeat" description="TPR" evidence="1">
    <location>
        <begin position="1585"/>
        <end position="1618"/>
    </location>
</feature>
<proteinExistence type="predicted"/>
<feature type="chain" id="PRO_5030601607" evidence="4">
    <location>
        <begin position="22"/>
        <end position="3273"/>
    </location>
</feature>
<dbReference type="EMBL" id="JACHVA010000102">
    <property type="protein sequence ID" value="MBC2602836.1"/>
    <property type="molecule type" value="Genomic_DNA"/>
</dbReference>
<name>A0A7X1AZI3_9BACT</name>
<dbReference type="InterPro" id="IPR011990">
    <property type="entry name" value="TPR-like_helical_dom_sf"/>
</dbReference>
<feature type="coiled-coil region" evidence="2">
    <location>
        <begin position="648"/>
        <end position="675"/>
    </location>
</feature>
<dbReference type="PANTHER" id="PTHR12558:SF13">
    <property type="entry name" value="CELL DIVISION CYCLE PROTEIN 27 HOMOLOG"/>
    <property type="match status" value="1"/>
</dbReference>
<evidence type="ECO:0000313" key="6">
    <source>
        <dbReference type="Proteomes" id="UP000525652"/>
    </source>
</evidence>
<dbReference type="Proteomes" id="UP000525652">
    <property type="component" value="Unassembled WGS sequence"/>
</dbReference>
<dbReference type="SUPFAM" id="SSF48452">
    <property type="entry name" value="TPR-like"/>
    <property type="match status" value="6"/>
</dbReference>
<accession>A0A7X1AZI3</accession>
<evidence type="ECO:0000256" key="1">
    <source>
        <dbReference type="PROSITE-ProRule" id="PRU00339"/>
    </source>
</evidence>
<feature type="repeat" description="TPR" evidence="1">
    <location>
        <begin position="475"/>
        <end position="508"/>
    </location>
</feature>
<feature type="repeat" description="TPR" evidence="1">
    <location>
        <begin position="614"/>
        <end position="647"/>
    </location>
</feature>
<keyword evidence="6" id="KW-1185">Reference proteome</keyword>
<dbReference type="SMART" id="SM00028">
    <property type="entry name" value="TPR"/>
    <property type="match status" value="13"/>
</dbReference>
<organism evidence="5 6">
    <name type="scientific">Puniceicoccus vermicola</name>
    <dbReference type="NCBI Taxonomy" id="388746"/>
    <lineage>
        <taxon>Bacteria</taxon>
        <taxon>Pseudomonadati</taxon>
        <taxon>Verrucomicrobiota</taxon>
        <taxon>Opitutia</taxon>
        <taxon>Puniceicoccales</taxon>
        <taxon>Puniceicoccaceae</taxon>
        <taxon>Puniceicoccus</taxon>
    </lineage>
</organism>
<keyword evidence="4" id="KW-0732">Signal</keyword>
<keyword evidence="2" id="KW-0175">Coiled coil</keyword>
<feature type="signal peptide" evidence="4">
    <location>
        <begin position="1"/>
        <end position="21"/>
    </location>
</feature>
<evidence type="ECO:0000256" key="4">
    <source>
        <dbReference type="SAM" id="SignalP"/>
    </source>
</evidence>
<dbReference type="InterPro" id="IPR019734">
    <property type="entry name" value="TPR_rpt"/>
</dbReference>
<protein>
    <submittedName>
        <fullName evidence="5">Tetratricopeptide repeat protein</fullName>
    </submittedName>
</protein>
<dbReference type="Pfam" id="PF14559">
    <property type="entry name" value="TPR_19"/>
    <property type="match status" value="2"/>
</dbReference>
<dbReference type="RefSeq" id="WP_185693502.1">
    <property type="nucleotide sequence ID" value="NZ_JACHVA010000102.1"/>
</dbReference>
<gene>
    <name evidence="5" type="ORF">H5P30_13715</name>
</gene>
<reference evidence="5 6" key="1">
    <citation type="submission" date="2020-07" db="EMBL/GenBank/DDBJ databases">
        <authorList>
            <person name="Feng X."/>
        </authorList>
    </citation>
    <scope>NUCLEOTIDE SEQUENCE [LARGE SCALE GENOMIC DNA]</scope>
    <source>
        <strain evidence="5 6">JCM14086</strain>
    </source>
</reference>
<sequence>MKILPNAALLLAALLPLTGYSDSTEAPSSIVRYEQVLIRRPEAGPAFDRVVEYYRTGPGSEALEERWSKGYESSSSTREKAGWATLAGLLAQQQGDTEEATEWFEKALGANPDQIKTRIALGELLANSGQFPEAIAVLEAGLKPEELADPDQAELYRQLALTQERNFQIEEAVQTWKILAEQPEADTFTLEEAAEALARNQDFDSAQKIFQQLAELSQDDPYQNIRFQIRLARLKEADGQYEEALEIYRQAMPRTSGTSWLQKELRSRIEQVYRKREDLPGLADYYENRLDTRGPDSETALLLAQVLDELGRDEEGTSWVRKAAEWSPSRIDLSLLLANRLLEEGTPDLAIEVLAPLAKADPTNKRIAANFGEAYWERFEEAENEEDRTQALDQWAQLAPDDSATASDVLQLAEILRRHELEEETLTAYERAAQLDPESIDILEQWADWLFVTERPDEAWAVLSTIVATEDQKTADRYLRLAQLRKRYGDRPASLEAIEQGLTLDPASFDLLSLQWSVLAEEERWEEAADLYPLLSAAAPNDFFRSAVEQRHIQALAASEQMESTLGRLKSELAAETLAENDIGLLLQIAIATREIETAETAIDQIQQRFPESIPLHENSLRYYQDQGEYDEAIAILERMIALEPKRMDEWLQRLANLYVDAQQYEEATATAEERVALNPSKVEAQLFLAEIYQNDGRFEKAVATLETGLRLSDDPTPIRQRLIDYLSAYGRTEEAYQQAWKQFEEADSLEARLATVPQLSNLALQQGEIDELIRNFERKRVSEEDGYRYALFLASIYESAGDLVSARENLIEALASRPQDVVLIQQIMAMAKKENNWDDYVRYSGQLAEIEPSPDNIFTHLQALLMAQESEEAIDWISANQETFLRNIDSLRTMLLGQAEAAKDLLQLFGRSLRQKDGDAEAQLALGEMLVSTENFVEAEQAFWQILQMEEPPQNPGSTAPPNTSILSPYRYSQGALNSRLNYSQRIRQRATQMILTGKTGHFSRHFYQNQTKPTFDQIQDAALIYLAALAVRENRADAFLLQLEGILDRRADPIREKMIAFALLAENERAHEAALTLLDADRLTRTSLIEIQSVLLRNSFARSMQGDAEATEEALKMTDLLEEQWEKIDPQQADALNTFRLNLLSQAGRIEDARAIAEEMIEELDPTDPQDFQKGFYAMRFTGNYAIAEEWIREYMRNPQLGNQYGNRSSYMILSMVYAPLLQNQTPQGLDPISPEESIEMTLNNLRIFWSESSGKPQRGSNQPNYGNQRTTPVSFPAQNPWLTNLEIHYLNQFFQTSALSDKATAAMVEGMNEIAESLEGEKRIRPFLTIAFWNQLLNRPEVTATITTRLAQEFHQHPELRLLAAQTLLATEQYEAALEQIQKARLTTFADRQLRTMIELKALVGLDRKEEAEAIAREFMTRSPNSRTDYQLRNFLQNLGFDQSVYQPTPTLNTARSVTASLRSGDWNQINAVLERMRKLDQEGEKEEAQQIAEMILSNDPSQSNRDNEFYLRDRALDIYLKDENGHPLENSLKEQLEAAPNSAFLHYRLAELALKAKSRNKSFSPFEPHVEKILELRAGDTQLLLLLANLLSQANEYETATDLYGQVLQSSPEEAVSNSHNLVRAYVEADRVAELIEISSDADFIRKITTANSWGLSNFLQQIANQLERDDRLLEALEVRKSGLQHIDWNNRINQIDPILDLQIELGRIEEARETLWNSIFAEEKLTEGSDPRFGFDSSNSNRGALFNNMHFWNSNFTIQGVKLMDRVNQLELNDRVLTWLDEEEPSWINPSDQYLIQTLVRLNQRDPSLLQELESGEMLRELQSGMLHYRVAILFTLAERLASWEDAQSVAFELYEDTITSPSGGYGNSYEQQILIRSSIALTELAVSEEEIEKANQILKRTLDNTYRSLLDSSNNQSSQETVLELMTVAIQQESLDDEEIEKWLKQIRAQSNWGNNAETTARYLEVLANNNLSTPLYPAILNEESLQVRILAPEEIKSNGHSAPLTFGDSFFTLENDPILYATSSPRQDPVALSDDVLLAEALGTALPDGFGYLYLGRNGERAEDAPRDLWSLISLRPNLLTHPNPANAPLLPEEGNKRQGWEELPSKPIESFALSKDAPIQIGNRVISPENHERQTFISEKIPVQKDHDYVFSGWVGGLDSMDQEGYTRFSLNFFDENEKSVRSTSTSAHIPFDNLWSPVSELVTAKSSSRQGRSSYPENARTVQLKIETDPGVIFGGLHLSAIPPPPEGAHFDINQMMREATEAAKEGDPAKASELFLASLQENPRQTITRWPNNQEYWTEALRDSGQLEAIFAFLARPEIHGDSFRYYQQTIRSQSDLNEVTEFAIQSREVPSADSLLEIVFRGDTCLPKKQLNALLLEARTTGWDPTTPDENLKLAHKVLGLIPKEDEANRPSPKAWDAALLNLEELELLPALLDQLQGPEPPLPSDSVDSQLVQAWILAGQNPDSASMILVGLAERSRPLSENQQEMAALVLGRIASREDGLAPARKALQSLSESAVEGESDQARFRLEALQQFVKAQVNPSPELLASVNEAELEWVFLEPQKNNSRIRDLLKEALIEQNFILAQEIFNASAETKNHLDTTLQYQYVFPRLTQPDPQDLWPVALAGSLDNEKMRTVQIRFHPNNQYDSNELTDNSPRLTRRSLVNTVPGLERLEIRFGTFPSEMETLAVLTGIEASQEVTIEFPKVNGFLRAVAQIDGAEVAGPITPIFSGATRIWDPENQSSPTEASSFSALLPEADQFISTSKRKNFAPDLSEIDLKEEDILLFSWGTSEDGDRSIRVYPRHPSYDYNVSNWTLARPGEFILFSALVPGFSGRDELSPLNKLDLRLIEKTQLSPIQFVQIDRDQSEYLSWLQKVREAAVQIDSEDKLGPTELLTLASRDPYASAAYLLPELVEDLVAAGDSTIAIEYLQSINPQNASPFHQNQNYSYDLRNELNHVLGDQELPDEVRWAAALTLYQIPHLEALDRIKYLYDAADTHPEYRQFAREQMMSWIRGDDLPEELANYRFRREIGQYNTSKGIPYSKFNRLMKKDYDEEVDTLVRERIAESEYDLERFPGKAFVLETLLADPEDMEELSSLLRKSLASRNHSYSKGLTTVVGIENLEARNFSQEDREALLLEANQILREEDPMDNAYDPPRGLILVTGAILRNNPQPPVEPMIKTAQWITETTRNPKASVYFLCSENTYSLIDFLELSGQSEVREDLITSIRKKAQGSRQGKEFDKRYPKPAAEENGDSDSSNPS</sequence>
<feature type="repeat" description="TPR" evidence="1">
    <location>
        <begin position="81"/>
        <end position="114"/>
    </location>
</feature>
<feature type="region of interest" description="Disordered" evidence="3">
    <location>
        <begin position="3239"/>
        <end position="3273"/>
    </location>
</feature>